<dbReference type="Pfam" id="PF01329">
    <property type="entry name" value="Pterin_4a"/>
    <property type="match status" value="1"/>
</dbReference>
<evidence type="ECO:0000256" key="5">
    <source>
        <dbReference type="ARBA" id="ARBA00023239"/>
    </source>
</evidence>
<protein>
    <recommendedName>
        <fullName evidence="4">Putative pterin-4-alpha-carbinolamine dehydratase</fullName>
        <ecNumber evidence="3">4.2.1.96</ecNumber>
    </recommendedName>
</protein>
<organism evidence="7 8">
    <name type="scientific">Ornithinimicrobium kibberense</name>
    <dbReference type="NCBI Taxonomy" id="282060"/>
    <lineage>
        <taxon>Bacteria</taxon>
        <taxon>Bacillati</taxon>
        <taxon>Actinomycetota</taxon>
        <taxon>Actinomycetes</taxon>
        <taxon>Micrococcales</taxon>
        <taxon>Ornithinimicrobiaceae</taxon>
        <taxon>Ornithinimicrobium</taxon>
    </lineage>
</organism>
<comment type="similarity">
    <text evidence="2">Belongs to the pterin-4-alpha-carbinolamine dehydratase family.</text>
</comment>
<dbReference type="EMBL" id="JBHMAX010000017">
    <property type="protein sequence ID" value="MFB9732157.1"/>
    <property type="molecule type" value="Genomic_DNA"/>
</dbReference>
<dbReference type="InterPro" id="IPR041581">
    <property type="entry name" value="Glyoxalase_6"/>
</dbReference>
<proteinExistence type="inferred from homology"/>
<dbReference type="EC" id="4.2.1.96" evidence="3"/>
<dbReference type="Gene3D" id="3.10.180.10">
    <property type="entry name" value="2,3-Dihydroxybiphenyl 1,2-Dioxygenase, domain 1"/>
    <property type="match status" value="1"/>
</dbReference>
<dbReference type="InterPro" id="IPR036428">
    <property type="entry name" value="PCD_sf"/>
</dbReference>
<name>A0ABV5V2Z9_9MICO</name>
<evidence type="ECO:0000313" key="7">
    <source>
        <dbReference type="EMBL" id="MFB9732157.1"/>
    </source>
</evidence>
<dbReference type="RefSeq" id="WP_238330391.1">
    <property type="nucleotide sequence ID" value="NZ_JBHMAX010000017.1"/>
</dbReference>
<dbReference type="PANTHER" id="PTHR35908">
    <property type="entry name" value="HYPOTHETICAL FUSION PROTEIN"/>
    <property type="match status" value="1"/>
</dbReference>
<dbReference type="SUPFAM" id="SSF55248">
    <property type="entry name" value="PCD-like"/>
    <property type="match status" value="1"/>
</dbReference>
<evidence type="ECO:0000259" key="6">
    <source>
        <dbReference type="Pfam" id="PF18029"/>
    </source>
</evidence>
<keyword evidence="8" id="KW-1185">Reference proteome</keyword>
<gene>
    <name evidence="7" type="ORF">ACFFN0_08885</name>
</gene>
<evidence type="ECO:0000256" key="3">
    <source>
        <dbReference type="ARBA" id="ARBA00013252"/>
    </source>
</evidence>
<dbReference type="InterPro" id="IPR001533">
    <property type="entry name" value="Pterin_deHydtase"/>
</dbReference>
<sequence>MTGPMSPPPTAAELSADPELASWRVLLGRLAGRWRTDSFAQGAQFVAGVAALADHLDHHPDIDLRYRHVTVTTVSHDVGRLTRRDRRLAVAVAALADELGLVAVPQELSTLEIGLDVMVAADVAPFWRAVLGYEPETEGGEDDCLIDPAGRHAGLWFQQMEAPRTERNRFHLDLTVPHDVVEERLAAALAAGGRLVTDEFAPAWWVLADAEGNEVCLCTWQGRG</sequence>
<evidence type="ECO:0000256" key="1">
    <source>
        <dbReference type="ARBA" id="ARBA00001554"/>
    </source>
</evidence>
<reference evidence="7 8" key="1">
    <citation type="submission" date="2024-09" db="EMBL/GenBank/DDBJ databases">
        <authorList>
            <person name="Sun Q."/>
            <person name="Mori K."/>
        </authorList>
    </citation>
    <scope>NUCLEOTIDE SEQUENCE [LARGE SCALE GENOMIC DNA]</scope>
    <source>
        <strain evidence="7 8">JCM 12763</strain>
    </source>
</reference>
<dbReference type="PANTHER" id="PTHR35908:SF1">
    <property type="entry name" value="CONSERVED PROTEIN"/>
    <property type="match status" value="1"/>
</dbReference>
<evidence type="ECO:0000313" key="8">
    <source>
        <dbReference type="Proteomes" id="UP001589613"/>
    </source>
</evidence>
<dbReference type="Pfam" id="PF18029">
    <property type="entry name" value="Glyoxalase_6"/>
    <property type="match status" value="1"/>
</dbReference>
<comment type="caution">
    <text evidence="7">The sequence shown here is derived from an EMBL/GenBank/DDBJ whole genome shotgun (WGS) entry which is preliminary data.</text>
</comment>
<evidence type="ECO:0000256" key="2">
    <source>
        <dbReference type="ARBA" id="ARBA00006472"/>
    </source>
</evidence>
<keyword evidence="5" id="KW-0456">Lyase</keyword>
<dbReference type="CDD" id="cd00488">
    <property type="entry name" value="PCD_DCoH"/>
    <property type="match status" value="1"/>
</dbReference>
<evidence type="ECO:0000256" key="4">
    <source>
        <dbReference type="ARBA" id="ARBA00021735"/>
    </source>
</evidence>
<dbReference type="Proteomes" id="UP001589613">
    <property type="component" value="Unassembled WGS sequence"/>
</dbReference>
<dbReference type="SUPFAM" id="SSF54593">
    <property type="entry name" value="Glyoxalase/Bleomycin resistance protein/Dihydroxybiphenyl dioxygenase"/>
    <property type="match status" value="1"/>
</dbReference>
<dbReference type="InterPro" id="IPR029068">
    <property type="entry name" value="Glyas_Bleomycin-R_OHBP_Dase"/>
</dbReference>
<accession>A0ABV5V2Z9</accession>
<dbReference type="Gene3D" id="3.30.1360.20">
    <property type="entry name" value="Transcriptional coactivator/pterin dehydratase"/>
    <property type="match status" value="1"/>
</dbReference>
<comment type="catalytic activity">
    <reaction evidence="1">
        <text>(4aS,6R)-4a-hydroxy-L-erythro-5,6,7,8-tetrahydrobiopterin = (6R)-L-erythro-6,7-dihydrobiopterin + H2O</text>
        <dbReference type="Rhea" id="RHEA:11920"/>
        <dbReference type="ChEBI" id="CHEBI:15377"/>
        <dbReference type="ChEBI" id="CHEBI:15642"/>
        <dbReference type="ChEBI" id="CHEBI:43120"/>
        <dbReference type="EC" id="4.2.1.96"/>
    </reaction>
</comment>
<feature type="domain" description="Glyoxalase-like" evidence="6">
    <location>
        <begin position="113"/>
        <end position="218"/>
    </location>
</feature>